<name>A0A8H5BIH1_9AGAR</name>
<evidence type="ECO:0000313" key="9">
    <source>
        <dbReference type="EMBL" id="KAF5323895.1"/>
    </source>
</evidence>
<feature type="region of interest" description="Disordered" evidence="6">
    <location>
        <begin position="1020"/>
        <end position="1049"/>
    </location>
</feature>
<dbReference type="PANTHER" id="PTHR13710:SF154">
    <property type="entry name" value="RECQ HELICASE, PUTATIVE (AFU_ORTHOLOGUE AFUA_6G14720)-RELATED"/>
    <property type="match status" value="1"/>
</dbReference>
<dbReference type="GO" id="GO:0009378">
    <property type="term" value="F:four-way junction helicase activity"/>
    <property type="evidence" value="ECO:0007669"/>
    <property type="project" value="TreeGrafter"/>
</dbReference>
<keyword evidence="10" id="KW-1185">Reference proteome</keyword>
<dbReference type="Pfam" id="PF00271">
    <property type="entry name" value="Helicase_C"/>
    <property type="match status" value="1"/>
</dbReference>
<dbReference type="OrthoDB" id="2507344at2759"/>
<dbReference type="SMART" id="SM00487">
    <property type="entry name" value="DEXDc"/>
    <property type="match status" value="1"/>
</dbReference>
<dbReference type="GO" id="GO:0000724">
    <property type="term" value="P:double-strand break repair via homologous recombination"/>
    <property type="evidence" value="ECO:0007669"/>
    <property type="project" value="TreeGrafter"/>
</dbReference>
<dbReference type="PROSITE" id="PS51192">
    <property type="entry name" value="HELICASE_ATP_BIND_1"/>
    <property type="match status" value="1"/>
</dbReference>
<evidence type="ECO:0000256" key="4">
    <source>
        <dbReference type="ARBA" id="ARBA00034617"/>
    </source>
</evidence>
<dbReference type="InterPro" id="IPR014001">
    <property type="entry name" value="Helicase_ATP-bd"/>
</dbReference>
<comment type="similarity">
    <text evidence="1">Belongs to the helicase family. RecQ subfamily.</text>
</comment>
<gene>
    <name evidence="9" type="ORF">D9611_008455</name>
</gene>
<dbReference type="Pfam" id="PF00270">
    <property type="entry name" value="DEAD"/>
    <property type="match status" value="1"/>
</dbReference>
<dbReference type="SMART" id="SM00490">
    <property type="entry name" value="HELICc"/>
    <property type="match status" value="1"/>
</dbReference>
<keyword evidence="3" id="KW-0067">ATP-binding</keyword>
<comment type="catalytic activity">
    <reaction evidence="4">
        <text>Couples ATP hydrolysis with the unwinding of duplex DNA by translocating in the 3'-5' direction.</text>
        <dbReference type="EC" id="5.6.2.4"/>
    </reaction>
</comment>
<dbReference type="Gene3D" id="3.40.50.300">
    <property type="entry name" value="P-loop containing nucleotide triphosphate hydrolases"/>
    <property type="match status" value="2"/>
</dbReference>
<dbReference type="GO" id="GO:0005524">
    <property type="term" value="F:ATP binding"/>
    <property type="evidence" value="ECO:0007669"/>
    <property type="project" value="UniProtKB-KW"/>
</dbReference>
<proteinExistence type="inferred from homology"/>
<dbReference type="GO" id="GO:0005737">
    <property type="term" value="C:cytoplasm"/>
    <property type="evidence" value="ECO:0007669"/>
    <property type="project" value="TreeGrafter"/>
</dbReference>
<feature type="compositionally biased region" description="Polar residues" evidence="6">
    <location>
        <begin position="1036"/>
        <end position="1049"/>
    </location>
</feature>
<organism evidence="9 10">
    <name type="scientific">Ephemerocybe angulata</name>
    <dbReference type="NCBI Taxonomy" id="980116"/>
    <lineage>
        <taxon>Eukaryota</taxon>
        <taxon>Fungi</taxon>
        <taxon>Dikarya</taxon>
        <taxon>Basidiomycota</taxon>
        <taxon>Agaricomycotina</taxon>
        <taxon>Agaricomycetes</taxon>
        <taxon>Agaricomycetidae</taxon>
        <taxon>Agaricales</taxon>
        <taxon>Agaricineae</taxon>
        <taxon>Psathyrellaceae</taxon>
        <taxon>Ephemerocybe</taxon>
    </lineage>
</organism>
<dbReference type="PANTHER" id="PTHR13710">
    <property type="entry name" value="DNA HELICASE RECQ FAMILY MEMBER"/>
    <property type="match status" value="1"/>
</dbReference>
<evidence type="ECO:0000256" key="3">
    <source>
        <dbReference type="ARBA" id="ARBA00022840"/>
    </source>
</evidence>
<feature type="region of interest" description="Disordered" evidence="6">
    <location>
        <begin position="101"/>
        <end position="182"/>
    </location>
</feature>
<feature type="domain" description="Helicase ATP-binding" evidence="7">
    <location>
        <begin position="1133"/>
        <end position="1293"/>
    </location>
</feature>
<dbReference type="GO" id="GO:0043138">
    <property type="term" value="F:3'-5' DNA helicase activity"/>
    <property type="evidence" value="ECO:0007669"/>
    <property type="project" value="UniProtKB-EC"/>
</dbReference>
<evidence type="ECO:0000256" key="1">
    <source>
        <dbReference type="ARBA" id="ARBA00005446"/>
    </source>
</evidence>
<dbReference type="GO" id="GO:0003676">
    <property type="term" value="F:nucleic acid binding"/>
    <property type="evidence" value="ECO:0007669"/>
    <property type="project" value="InterPro"/>
</dbReference>
<evidence type="ECO:0000256" key="5">
    <source>
        <dbReference type="ARBA" id="ARBA00034808"/>
    </source>
</evidence>
<dbReference type="SUPFAM" id="SSF52540">
    <property type="entry name" value="P-loop containing nucleoside triphosphate hydrolases"/>
    <property type="match status" value="1"/>
</dbReference>
<dbReference type="Proteomes" id="UP000541558">
    <property type="component" value="Unassembled WGS sequence"/>
</dbReference>
<evidence type="ECO:0000259" key="8">
    <source>
        <dbReference type="PROSITE" id="PS51194"/>
    </source>
</evidence>
<dbReference type="GO" id="GO:0005694">
    <property type="term" value="C:chromosome"/>
    <property type="evidence" value="ECO:0007669"/>
    <property type="project" value="TreeGrafter"/>
</dbReference>
<dbReference type="PROSITE" id="PS51194">
    <property type="entry name" value="HELICASE_CTER"/>
    <property type="match status" value="1"/>
</dbReference>
<dbReference type="EMBL" id="JAACJK010000165">
    <property type="protein sequence ID" value="KAF5323895.1"/>
    <property type="molecule type" value="Genomic_DNA"/>
</dbReference>
<feature type="domain" description="Helicase C-terminal" evidence="8">
    <location>
        <begin position="1320"/>
        <end position="1474"/>
    </location>
</feature>
<dbReference type="InterPro" id="IPR001650">
    <property type="entry name" value="Helicase_C-like"/>
</dbReference>
<dbReference type="InterPro" id="IPR011545">
    <property type="entry name" value="DEAD/DEAH_box_helicase_dom"/>
</dbReference>
<evidence type="ECO:0000259" key="7">
    <source>
        <dbReference type="PROSITE" id="PS51192"/>
    </source>
</evidence>
<keyword evidence="2" id="KW-0547">Nucleotide-binding</keyword>
<evidence type="ECO:0000256" key="6">
    <source>
        <dbReference type="SAM" id="MobiDB-lite"/>
    </source>
</evidence>
<reference evidence="9 10" key="1">
    <citation type="journal article" date="2020" name="ISME J.">
        <title>Uncovering the hidden diversity of litter-decomposition mechanisms in mushroom-forming fungi.</title>
        <authorList>
            <person name="Floudas D."/>
            <person name="Bentzer J."/>
            <person name="Ahren D."/>
            <person name="Johansson T."/>
            <person name="Persson P."/>
            <person name="Tunlid A."/>
        </authorList>
    </citation>
    <scope>NUCLEOTIDE SEQUENCE [LARGE SCALE GENOMIC DNA]</scope>
    <source>
        <strain evidence="9 10">CBS 175.51</strain>
    </source>
</reference>
<dbReference type="InterPro" id="IPR027417">
    <property type="entry name" value="P-loop_NTPase"/>
</dbReference>
<dbReference type="EC" id="5.6.2.4" evidence="5"/>
<accession>A0A8H5BIH1</accession>
<evidence type="ECO:0000256" key="2">
    <source>
        <dbReference type="ARBA" id="ARBA00022741"/>
    </source>
</evidence>
<sequence length="1715" mass="191397">MKRVGSEKQSDLPTKRNKPDKCILCNEDLEEGILNQHTRCTRNILVIQDVDEPRYNRQADGHFHCKTCEYRSANRVDFKSHAKASAGAPHDIEMGNEAQVPMLDSGRSPEMGNEAQVPMSDSGRSPEMGNEAQVPMSDSGRSPEMGNEAQVPMSDSGRSPEMGNEAQVPMSDSGRSPTPGEEECDHFLRNLGLVVHRDLLICPECKTVVEHTDIRRHINANHGELDIPKSLKTDFDTIVLSRYPNLISKPEHPLEPVEKIPYLETKFAYIRCVSCNRCYNSPGSFNNHACTLGGRHADPITYDCQRYIPNTSSPWFPLKKSAPTPFDMTVATPLQIYQNSRSHHPTVLDGSQIDEVRILHQFLYKEGWISAIDTTGLPRSSLIRYARLEPKDPVLLKLSSVVYKFLKRVQDTLLHTALRRLVGLRPASEHERTFMRHHSSVSDPTLKRYARTAVGFIELIRRSSADAYPFKVPEAILKSAQDLFALVSQADTEPLEGFDEAEDVPLADLVLDEDGEPLDDSPMPLEPDNLIGAPNRSETSAECALINLLELIYTSTPTTAKGAHMHSPVMQFLLLSSVRDSGAWATTTSITQKIAASTFVGRLTFAHLITQTSIKGDITTHEAFNNYERYFLERSEAVMPSLYILHRGLSSIASAEESGTVLSSPSWDVDAVTIGESTVFFTQIGEIITSLNEEIEVELRDVLFNSDAHTQFADVEILDQPRRAAPGFSFIDHEENPWHKIPTLMDHILRTPSLFKEFGSVNREECKIRWHTGRISEWMSQVYALQEKIMVAVSLSYGEPARGTELTTHLLRNYPGGSIRNIFSAFNTLFLRGSYNKTSFFTGKDRVIARAPLPSISLLFIYFLAYVRPLFSEFQLLLRPHMHHNSYYFLFCGLHRPVTSVDLSKAMSKITLAKLHIAIPISLHRQIMAFITSRYRRAFPAGTVSSATDEQLGHSEAVDRKHYGLDASIPGQMDHDSLLTSLEVSGIFHKILLGDTVLLHSVYAQQAHVQDLVHDLDSIRAGRRDHGPSGEASGHPGNSNDSQSIASGNPRSIARSVTQQLAPFLNQQMKETVERANAAIVHLFAPDRIRADSTHVLPSAVVNVHPSLIPRVRQVIRDPHVTFSNIHQAQATQLCIEKERSFLLVTPTGSGKTYPPLIASRWYDKGSTTVWLLPMLSMREQLMKRCKEQGLSFELYDTPSTPLNAPSNLIVSIESTAKEEFTRYLEQLCATQSIARFVLDEAHLLLTHESFRPIMNTLSWAGQKSVQVVLLTATLPVNLVERLFEATGLVAPIVLRMTTERRNISINVSVLDGSSAVREEVISRFQKARESHPTHRILIFSRSKSEVESLATSLKIPSVHGSLEQDVMQSILQSFRDGTELALSCTTCLGVGFDVPDVSFVIHAGLPWDLLSYAQEAGRAGRSKQFSPAWSYIIVDRNMPAKKDKDEFGLEALKAFILDDQTCRRIVPWTYLDGAGLPCALLTPEAHLCDVCEHQSQHTLADIPNKPTPALKALPRANPPPVLPPLPSGSKAILTIPARVSGLVQADGRKWLPHSILHRRLQKFGQQYSTQCAHCTLQQLPASHSFNQCSEIDQKDYAQWKSKLFSSMPSAVCHSCGLLQGIKYSGLDNRVFYLHDWMDDNQRHCEFEFAFLPFFYLAQGNDSLATLLTPLNPEPSLEAWLASALPSVEVSGAAPASRLVLGIEKFFKHPRLNVT</sequence>
<protein>
    <recommendedName>
        <fullName evidence="5">DNA 3'-5' helicase</fullName>
        <ecNumber evidence="5">5.6.2.4</ecNumber>
    </recommendedName>
</protein>
<comment type="caution">
    <text evidence="9">The sequence shown here is derived from an EMBL/GenBank/DDBJ whole genome shotgun (WGS) entry which is preliminary data.</text>
</comment>
<evidence type="ECO:0000313" key="10">
    <source>
        <dbReference type="Proteomes" id="UP000541558"/>
    </source>
</evidence>